<organism evidence="2 3">
    <name type="scientific">Bradyrhizobium ontarionense</name>
    <dbReference type="NCBI Taxonomy" id="2898149"/>
    <lineage>
        <taxon>Bacteria</taxon>
        <taxon>Pseudomonadati</taxon>
        <taxon>Pseudomonadota</taxon>
        <taxon>Alphaproteobacteria</taxon>
        <taxon>Hyphomicrobiales</taxon>
        <taxon>Nitrobacteraceae</taxon>
        <taxon>Bradyrhizobium</taxon>
    </lineage>
</organism>
<keyword evidence="3" id="KW-1185">Reference proteome</keyword>
<keyword evidence="1" id="KW-0472">Membrane</keyword>
<evidence type="ECO:0008006" key="4">
    <source>
        <dbReference type="Google" id="ProtNLM"/>
    </source>
</evidence>
<dbReference type="Proteomes" id="UP001431010">
    <property type="component" value="Chromosome"/>
</dbReference>
<sequence>MEFGQLFLDLVVEVLIAIRQLGTLSGRMLYAALGLTPSPDIMFLTGLSLWALIGAIAYWAWLS</sequence>
<gene>
    <name evidence="2" type="ORF">LQG66_04785</name>
</gene>
<keyword evidence="1" id="KW-0812">Transmembrane</keyword>
<protein>
    <recommendedName>
        <fullName evidence="4">YggT family protein</fullName>
    </recommendedName>
</protein>
<evidence type="ECO:0000313" key="2">
    <source>
        <dbReference type="EMBL" id="UFZ05634.1"/>
    </source>
</evidence>
<accession>A0ABY3RDX9</accession>
<dbReference type="EMBL" id="CP088156">
    <property type="protein sequence ID" value="UFZ05634.1"/>
    <property type="molecule type" value="Genomic_DNA"/>
</dbReference>
<evidence type="ECO:0000256" key="1">
    <source>
        <dbReference type="SAM" id="Phobius"/>
    </source>
</evidence>
<proteinExistence type="predicted"/>
<evidence type="ECO:0000313" key="3">
    <source>
        <dbReference type="Proteomes" id="UP001431010"/>
    </source>
</evidence>
<dbReference type="RefSeq" id="WP_231323948.1">
    <property type="nucleotide sequence ID" value="NZ_CP088156.1"/>
</dbReference>
<keyword evidence="1" id="KW-1133">Transmembrane helix</keyword>
<reference evidence="2" key="1">
    <citation type="journal article" date="2024" name="Antonie Van Leeuwenhoek">
        <title>Bradyrhizobium ontarionense sp. nov., a novel bacterial symbiont isolated from Aeschynomene indica (Indian jointvetch), harbours photosynthesis, nitrogen fixation and nitrous oxide (N2O) reductase genes.</title>
        <authorList>
            <person name="Bromfield E.S.P."/>
            <person name="Cloutier S."/>
        </authorList>
    </citation>
    <scope>NUCLEOTIDE SEQUENCE</scope>
    <source>
        <strain evidence="2">A19</strain>
    </source>
</reference>
<name>A0ABY3RDX9_9BRAD</name>
<feature type="transmembrane region" description="Helical" evidence="1">
    <location>
        <begin position="41"/>
        <end position="61"/>
    </location>
</feature>